<comment type="caution">
    <text evidence="1">The sequence shown here is derived from an EMBL/GenBank/DDBJ whole genome shotgun (WGS) entry which is preliminary data.</text>
</comment>
<organism evidence="1 2">
    <name type="scientific">Flammeovirga aprica JL-4</name>
    <dbReference type="NCBI Taxonomy" id="694437"/>
    <lineage>
        <taxon>Bacteria</taxon>
        <taxon>Pseudomonadati</taxon>
        <taxon>Bacteroidota</taxon>
        <taxon>Cytophagia</taxon>
        <taxon>Cytophagales</taxon>
        <taxon>Flammeovirgaceae</taxon>
        <taxon>Flammeovirga</taxon>
    </lineage>
</organism>
<evidence type="ECO:0000313" key="1">
    <source>
        <dbReference type="EMBL" id="NME72431.1"/>
    </source>
</evidence>
<gene>
    <name evidence="1" type="ORF">HHU12_31005</name>
</gene>
<proteinExistence type="predicted"/>
<accession>A0A7X9XD16</accession>
<dbReference type="Proteomes" id="UP000576082">
    <property type="component" value="Unassembled WGS sequence"/>
</dbReference>
<evidence type="ECO:0000313" key="2">
    <source>
        <dbReference type="Proteomes" id="UP000576082"/>
    </source>
</evidence>
<protein>
    <submittedName>
        <fullName evidence="1">Uncharacterized protein</fullName>
    </submittedName>
</protein>
<dbReference type="PROSITE" id="PS51257">
    <property type="entry name" value="PROKAR_LIPOPROTEIN"/>
    <property type="match status" value="1"/>
</dbReference>
<name>A0A7X9XD16_9BACT</name>
<sequence>MKCKTYLLSGFYNRSKRLTIHLLVALLFFSCGTENSSNKPEILTAVFGKLQPFIHTDTLSNVSYFKVNQGKGELKLNDVKWQCSVNFKEVEGNEKAMDAEIRIFPNENINSELEKGIELSFDKWSKENYVFIPASVYNGNRFKVVQMNWPTVVVDEADRYHDISPRIAHYVPHLNIDEGPSKLTRKLNDASTPAIGFYSPELQKSFLILIKPTRNFNIEIRENNDRSRASIILSANGQPDVFNNKQSDAFSINFRMFEFNAKAPIDLLTSYFQVRKSMLDPNEFVPAVPFSKMFEIQEALHNSERWNDKMQCYIQSGNHETGKWYSGVQLGWIGGLMEQQILLTAGNKLSQERSILTMENILNNMQGESGLMYGMYKDGKLYSDDYRNPYKEPFIGLTRKNGDALYFLLQELMLLKKNGTYKNSLTAFEPKAQKLADGLVKLWEQYGQFGQYVEPETGTLVVYGSTSGASSISALALASEYFNQNKYLKTAEAAAEFYYNRDLKNGYTTGGPGEAMQCPDSESAFALLEGFMALYDLTGNKKYLMMAEHAAAYFATYTTSYDFPFPENSPMGIINAKATGSVWANAQNKHGAPVICNYSGDALLKLYRATNNPLYLELLKDITYNSMQYVSTEEKLLAPHFKPGYVCERVNISNWEGENNVGGNLYDTSPWVEVALMQITVQVPSIYIDTEEPSLTVFDNLEANIEKVDKEGVSIRVKNPTEYNAICTVLMDSDKNKAMGWNNYADFEKVELEANEEKVVTFKIKI</sequence>
<dbReference type="RefSeq" id="WP_169660623.1">
    <property type="nucleotide sequence ID" value="NZ_JABANE010000160.1"/>
</dbReference>
<dbReference type="EMBL" id="JABANE010000160">
    <property type="protein sequence ID" value="NME72431.1"/>
    <property type="molecule type" value="Genomic_DNA"/>
</dbReference>
<keyword evidence="2" id="KW-1185">Reference proteome</keyword>
<reference evidence="1 2" key="1">
    <citation type="submission" date="2020-04" db="EMBL/GenBank/DDBJ databases">
        <title>Flammeovirga sp. SR4, a novel species isolated from seawater.</title>
        <authorList>
            <person name="Wang X."/>
        </authorList>
    </citation>
    <scope>NUCLEOTIDE SEQUENCE [LARGE SCALE GENOMIC DNA]</scope>
    <source>
        <strain evidence="1 2">ATCC 23126</strain>
    </source>
</reference>
<dbReference type="AlphaFoldDB" id="A0A7X9XD16"/>
<dbReference type="SUPFAM" id="SSF48208">
    <property type="entry name" value="Six-hairpin glycosidases"/>
    <property type="match status" value="1"/>
</dbReference>
<dbReference type="InterPro" id="IPR008928">
    <property type="entry name" value="6-hairpin_glycosidase_sf"/>
</dbReference>
<dbReference type="GO" id="GO:0005975">
    <property type="term" value="P:carbohydrate metabolic process"/>
    <property type="evidence" value="ECO:0007669"/>
    <property type="project" value="InterPro"/>
</dbReference>